<dbReference type="GO" id="GO:0012505">
    <property type="term" value="C:endomembrane system"/>
    <property type="evidence" value="ECO:0007669"/>
    <property type="project" value="UniProtKB-SubCell"/>
</dbReference>
<evidence type="ECO:0000256" key="2">
    <source>
        <dbReference type="ARBA" id="ARBA00022729"/>
    </source>
</evidence>
<keyword evidence="4" id="KW-0472">Membrane</keyword>
<dbReference type="PRINTS" id="PR00625">
    <property type="entry name" value="JDOMAIN"/>
</dbReference>
<feature type="chain" id="PRO_5017435876" description="J domain-containing protein" evidence="6">
    <location>
        <begin position="27"/>
        <end position="103"/>
    </location>
</feature>
<evidence type="ECO:0000256" key="6">
    <source>
        <dbReference type="SAM" id="SignalP"/>
    </source>
</evidence>
<dbReference type="PANTHER" id="PTHR44653:SF2">
    <property type="entry name" value="DNAJ HOMOLOG SUBFAMILY C MEMBER 1"/>
    <property type="match status" value="1"/>
</dbReference>
<keyword evidence="1" id="KW-0812">Transmembrane</keyword>
<dbReference type="AlphaFoldDB" id="A0A3B4BI53"/>
<dbReference type="Pfam" id="PF00226">
    <property type="entry name" value="DnaJ"/>
    <property type="match status" value="1"/>
</dbReference>
<feature type="signal peptide" evidence="6">
    <location>
        <begin position="1"/>
        <end position="26"/>
    </location>
</feature>
<evidence type="ECO:0000313" key="8">
    <source>
        <dbReference type="Ensembl" id="ENSPMGP00000028085.1"/>
    </source>
</evidence>
<sequence>MSVPGPRCLLPGLLLLLLSLLREASGAWDPDLELLDLVEEVPQSFYQMLSVGQDAAAGDIKKAYRRLSLVLHPDKNKEPDAEDRFRQLVAVYEVLKDEERRKR</sequence>
<reference evidence="8" key="1">
    <citation type="submission" date="2025-08" db="UniProtKB">
        <authorList>
            <consortium name="Ensembl"/>
        </authorList>
    </citation>
    <scope>IDENTIFICATION</scope>
</reference>
<dbReference type="STRING" id="409849.ENSPMGP00000028085"/>
<comment type="subcellular location">
    <subcellularLocation>
        <location evidence="5">Endomembrane system</location>
        <topology evidence="5">Single-pass membrane protein</topology>
    </subcellularLocation>
</comment>
<dbReference type="Gene3D" id="1.10.287.110">
    <property type="entry name" value="DnaJ domain"/>
    <property type="match status" value="1"/>
</dbReference>
<dbReference type="SMART" id="SM00271">
    <property type="entry name" value="DnaJ"/>
    <property type="match status" value="1"/>
</dbReference>
<dbReference type="InterPro" id="IPR052606">
    <property type="entry name" value="DnaJ_domain_protein"/>
</dbReference>
<organism evidence="8 9">
    <name type="scientific">Periophthalmus magnuspinnatus</name>
    <dbReference type="NCBI Taxonomy" id="409849"/>
    <lineage>
        <taxon>Eukaryota</taxon>
        <taxon>Metazoa</taxon>
        <taxon>Chordata</taxon>
        <taxon>Craniata</taxon>
        <taxon>Vertebrata</taxon>
        <taxon>Euteleostomi</taxon>
        <taxon>Actinopterygii</taxon>
        <taxon>Neopterygii</taxon>
        <taxon>Teleostei</taxon>
        <taxon>Neoteleostei</taxon>
        <taxon>Acanthomorphata</taxon>
        <taxon>Gobiaria</taxon>
        <taxon>Gobiiformes</taxon>
        <taxon>Gobioidei</taxon>
        <taxon>Gobiidae</taxon>
        <taxon>Oxudercinae</taxon>
        <taxon>Periophthalmus</taxon>
    </lineage>
</organism>
<dbReference type="CDD" id="cd06257">
    <property type="entry name" value="DnaJ"/>
    <property type="match status" value="1"/>
</dbReference>
<dbReference type="PROSITE" id="PS50076">
    <property type="entry name" value="DNAJ_2"/>
    <property type="match status" value="1"/>
</dbReference>
<evidence type="ECO:0000313" key="9">
    <source>
        <dbReference type="Proteomes" id="UP000261520"/>
    </source>
</evidence>
<reference evidence="8" key="2">
    <citation type="submission" date="2025-09" db="UniProtKB">
        <authorList>
            <consortium name="Ensembl"/>
        </authorList>
    </citation>
    <scope>IDENTIFICATION</scope>
</reference>
<evidence type="ECO:0000256" key="1">
    <source>
        <dbReference type="ARBA" id="ARBA00022692"/>
    </source>
</evidence>
<proteinExistence type="predicted"/>
<dbReference type="Ensembl" id="ENSPMGT00000029908.1">
    <property type="protein sequence ID" value="ENSPMGP00000028085.1"/>
    <property type="gene ID" value="ENSPMGG00000022611.1"/>
</dbReference>
<dbReference type="InterPro" id="IPR001623">
    <property type="entry name" value="DnaJ_domain"/>
</dbReference>
<evidence type="ECO:0000256" key="5">
    <source>
        <dbReference type="ARBA" id="ARBA00037847"/>
    </source>
</evidence>
<dbReference type="InterPro" id="IPR036869">
    <property type="entry name" value="J_dom_sf"/>
</dbReference>
<dbReference type="PANTHER" id="PTHR44653">
    <property type="entry name" value="DNAJ HOMOLOG SUBFAMILY C MEMBER 1"/>
    <property type="match status" value="1"/>
</dbReference>
<feature type="domain" description="J" evidence="7">
    <location>
        <begin position="44"/>
        <end position="103"/>
    </location>
</feature>
<keyword evidence="2 6" id="KW-0732">Signal</keyword>
<evidence type="ECO:0000256" key="3">
    <source>
        <dbReference type="ARBA" id="ARBA00022989"/>
    </source>
</evidence>
<dbReference type="Proteomes" id="UP000261520">
    <property type="component" value="Unplaced"/>
</dbReference>
<name>A0A3B4BI53_9GOBI</name>
<accession>A0A3B4BI53</accession>
<protein>
    <recommendedName>
        <fullName evidence="7">J domain-containing protein</fullName>
    </recommendedName>
</protein>
<keyword evidence="9" id="KW-1185">Reference proteome</keyword>
<dbReference type="SUPFAM" id="SSF46565">
    <property type="entry name" value="Chaperone J-domain"/>
    <property type="match status" value="1"/>
</dbReference>
<keyword evidence="3" id="KW-1133">Transmembrane helix</keyword>
<evidence type="ECO:0000259" key="7">
    <source>
        <dbReference type="PROSITE" id="PS50076"/>
    </source>
</evidence>
<evidence type="ECO:0000256" key="4">
    <source>
        <dbReference type="ARBA" id="ARBA00023136"/>
    </source>
</evidence>